<evidence type="ECO:0000313" key="5">
    <source>
        <dbReference type="EMBL" id="KAF2747898.1"/>
    </source>
</evidence>
<comment type="similarity">
    <text evidence="1">Belongs to the oxygen-dependent FAD-linked oxidoreductase family.</text>
</comment>
<sequence length="588" mass="63379">MAILSSLISSLLLTSLFTAIPTTAQDNAPLVNWNGRQYRCKCYKGDSCWPSAASWAALNSTVGGNLFKVVPPGASCYNTFDGQNTYSQQQCSAANTGWRSEDWHADQQVTNMWTFWTNNTCNPTTNRVGTCTLGHLPEFVIMAKTREHIQAGINFARTNNLRLLIRNTGHDFMGRSAGFGSLAINTHSFKSVQFVKTYTGPGGWTGSAVTVGAGVQVRELYRLANQQSPKVVVVGGECPTVGLAGGYIQGGGHGPMASYYGMAADNAIAFSVVTASGDFVTADAESNPDLFWALRGGGPSTYAAIVSVTVKTFPEVPTAGVSLSIRSTGDLFWKGVTAFHNLANHYVENGMFVYYELTSSSLTVQPFVGPNMDKTKIEAVLKPLFDKLRADGVQYTSTTREFGTFFDMYTAMFQDEGAGASGLVGGRLFTKRDIAENGDGIVRAYRTATGAAGGGFSVIIGHIVGPGTAYPTISNAIHPAWRNASSFSITMVNVEGNAPLSQKAAAQDRLTNVVDKALRDASPYGAAYVNEGNLEEPNWQEAFWGSNYPRLKELKAKWDPEGVFYARTTPGTEMWEQIESGSRLCRTV</sequence>
<evidence type="ECO:0000259" key="4">
    <source>
        <dbReference type="PROSITE" id="PS51387"/>
    </source>
</evidence>
<dbReference type="AlphaFoldDB" id="A0A6A6VBF2"/>
<keyword evidence="6" id="KW-1185">Reference proteome</keyword>
<dbReference type="PANTHER" id="PTHR13878">
    <property type="entry name" value="GULONOLACTONE OXIDASE"/>
    <property type="match status" value="1"/>
</dbReference>
<proteinExistence type="inferred from homology"/>
<accession>A0A6A6VBF2</accession>
<evidence type="ECO:0000256" key="3">
    <source>
        <dbReference type="SAM" id="SignalP"/>
    </source>
</evidence>
<dbReference type="InterPro" id="IPR016166">
    <property type="entry name" value="FAD-bd_PCMH"/>
</dbReference>
<keyword evidence="2" id="KW-0560">Oxidoreductase</keyword>
<dbReference type="InterPro" id="IPR036318">
    <property type="entry name" value="FAD-bd_PCMH-like_sf"/>
</dbReference>
<evidence type="ECO:0000256" key="2">
    <source>
        <dbReference type="ARBA" id="ARBA00023002"/>
    </source>
</evidence>
<evidence type="ECO:0000313" key="6">
    <source>
        <dbReference type="Proteomes" id="UP000799440"/>
    </source>
</evidence>
<dbReference type="PANTHER" id="PTHR13878:SF97">
    <property type="entry name" value="ISOAMYL ALCOHOL OXIDASE"/>
    <property type="match status" value="1"/>
</dbReference>
<dbReference type="Pfam" id="PF01565">
    <property type="entry name" value="FAD_binding_4"/>
    <property type="match status" value="1"/>
</dbReference>
<dbReference type="InterPro" id="IPR050432">
    <property type="entry name" value="FAD-linked_Oxidoreductases_BP"/>
</dbReference>
<evidence type="ECO:0000256" key="1">
    <source>
        <dbReference type="ARBA" id="ARBA00005466"/>
    </source>
</evidence>
<protein>
    <submittedName>
        <fullName evidence="5">FAD binding domain-containing protein</fullName>
    </submittedName>
</protein>
<dbReference type="Pfam" id="PF08031">
    <property type="entry name" value="BBE"/>
    <property type="match status" value="1"/>
</dbReference>
<dbReference type="Proteomes" id="UP000799440">
    <property type="component" value="Unassembled WGS sequence"/>
</dbReference>
<dbReference type="SUPFAM" id="SSF56176">
    <property type="entry name" value="FAD-binding/transporter-associated domain-like"/>
    <property type="match status" value="1"/>
</dbReference>
<reference evidence="5" key="1">
    <citation type="journal article" date="2020" name="Stud. Mycol.">
        <title>101 Dothideomycetes genomes: a test case for predicting lifestyles and emergence of pathogens.</title>
        <authorList>
            <person name="Haridas S."/>
            <person name="Albert R."/>
            <person name="Binder M."/>
            <person name="Bloem J."/>
            <person name="Labutti K."/>
            <person name="Salamov A."/>
            <person name="Andreopoulos B."/>
            <person name="Baker S."/>
            <person name="Barry K."/>
            <person name="Bills G."/>
            <person name="Bluhm B."/>
            <person name="Cannon C."/>
            <person name="Castanera R."/>
            <person name="Culley D."/>
            <person name="Daum C."/>
            <person name="Ezra D."/>
            <person name="Gonzalez J."/>
            <person name="Henrissat B."/>
            <person name="Kuo A."/>
            <person name="Liang C."/>
            <person name="Lipzen A."/>
            <person name="Lutzoni F."/>
            <person name="Magnuson J."/>
            <person name="Mondo S."/>
            <person name="Nolan M."/>
            <person name="Ohm R."/>
            <person name="Pangilinan J."/>
            <person name="Park H.-J."/>
            <person name="Ramirez L."/>
            <person name="Alfaro M."/>
            <person name="Sun H."/>
            <person name="Tritt A."/>
            <person name="Yoshinaga Y."/>
            <person name="Zwiers L.-H."/>
            <person name="Turgeon B."/>
            <person name="Goodwin S."/>
            <person name="Spatafora J."/>
            <person name="Crous P."/>
            <person name="Grigoriev I."/>
        </authorList>
    </citation>
    <scope>NUCLEOTIDE SEQUENCE</scope>
    <source>
        <strain evidence="5">CBS 119925</strain>
    </source>
</reference>
<gene>
    <name evidence="5" type="ORF">M011DRAFT_494232</name>
</gene>
<dbReference type="InterPro" id="IPR012951">
    <property type="entry name" value="BBE"/>
</dbReference>
<dbReference type="OrthoDB" id="9983560at2759"/>
<feature type="signal peptide" evidence="3">
    <location>
        <begin position="1"/>
        <end position="24"/>
    </location>
</feature>
<dbReference type="Gene3D" id="3.30.465.10">
    <property type="match status" value="2"/>
</dbReference>
<dbReference type="EMBL" id="MU006571">
    <property type="protein sequence ID" value="KAF2747898.1"/>
    <property type="molecule type" value="Genomic_DNA"/>
</dbReference>
<feature type="domain" description="FAD-binding PCMH-type" evidence="4">
    <location>
        <begin position="133"/>
        <end position="315"/>
    </location>
</feature>
<dbReference type="GO" id="GO:0016491">
    <property type="term" value="F:oxidoreductase activity"/>
    <property type="evidence" value="ECO:0007669"/>
    <property type="project" value="UniProtKB-KW"/>
</dbReference>
<dbReference type="GO" id="GO:0071949">
    <property type="term" value="F:FAD binding"/>
    <property type="evidence" value="ECO:0007669"/>
    <property type="project" value="InterPro"/>
</dbReference>
<dbReference type="PROSITE" id="PS51387">
    <property type="entry name" value="FAD_PCMH"/>
    <property type="match status" value="1"/>
</dbReference>
<keyword evidence="3" id="KW-0732">Signal</keyword>
<dbReference type="InterPro" id="IPR016169">
    <property type="entry name" value="FAD-bd_PCMH_sub2"/>
</dbReference>
<organism evidence="5 6">
    <name type="scientific">Sporormia fimetaria CBS 119925</name>
    <dbReference type="NCBI Taxonomy" id="1340428"/>
    <lineage>
        <taxon>Eukaryota</taxon>
        <taxon>Fungi</taxon>
        <taxon>Dikarya</taxon>
        <taxon>Ascomycota</taxon>
        <taxon>Pezizomycotina</taxon>
        <taxon>Dothideomycetes</taxon>
        <taxon>Pleosporomycetidae</taxon>
        <taxon>Pleosporales</taxon>
        <taxon>Sporormiaceae</taxon>
        <taxon>Sporormia</taxon>
    </lineage>
</organism>
<name>A0A6A6VBF2_9PLEO</name>
<feature type="chain" id="PRO_5025691909" evidence="3">
    <location>
        <begin position="25"/>
        <end position="588"/>
    </location>
</feature>
<dbReference type="InterPro" id="IPR006094">
    <property type="entry name" value="Oxid_FAD_bind_N"/>
</dbReference>